<name>A4C536_9GAMM</name>
<proteinExistence type="predicted"/>
<sequence length="1232" mass="140042">MRILSLRFKNINSLKGEWKIDFTQPPFANNGLFAITGPTGAGKTTLLDAICMALYHRTPRLNAISKTSNELMTRGTAESLAEVEFEVKGQGYRAFWSQRRSRGSSEGNLQEAKVELAKISDGSILASQIKQKNQQIESITGLDFARFTKSMMLSQGQFAAFLNADPNERAELLEELTGTEIYGLISEQVHIEFSQAKQALAELKAQAQGVELLSEEALATYKSQQSELTLTLQNAEAEQTTLQTQLTWLKQYQQAQSVLTDLQLQVTKAEQALLEHQSQLTRLSNSEPAELLRPAYQVYQDHKNQADKLIAQLASLESVTAKQQLAVQLQQTQHDEAKIRLLELQQQQQQQDKLLNEEVIPLDLELKSIVSDLTQNQTDLEQYIKQHNQLNTDTEALQAQQQNIVEKLAQCDKYLALHHADEQLASLLPRWQDQLQQVVANHELLADKSARINEQQLQLNKVVEQAKQAATELTIATQTHSQNEQKQLSQQQALEHLLGQHTVASLQDSVQNMQQQQILSQQLPPILQRLKRCLAQKQQLSISIEQATAQTAQCDQQLQQLRTTYKLQREQINLLEQLQRQEQQIADFTQARLQLQPDQACPLCGSCEHPLINEYRALDVNINQSKLNQAKQQLAEIEQQANQIKEQKAVAVAMHLQHAEQYTQLITDIEQLQQNWHQINQSLALNLLWDDEVQLTEYLAQQQQALMSSKTLITQAQQFESALKQSLLNTQASFEKVKDIKHQHALLEQTITQQHAAITQQGTEIEKNQQLLHKQSTQLSSELDKLGLVLPDLAEIETWYNHQHAKVAQWQQQQMQKKTLTDNQQKIQLQVTEKTTQLHQLTKLLDDYSSKIAQQMASQAQLQHKRQALFGEQKVETARSAMTQHVQQSQQLFDEQVNALNQLTQQWQSAQGEQKGLQQQLLQLQSDTLAHQTYWNEVLSNSVFADLDSFLAALLPQDQKQQLQQLKQDLQTEQTKAVALLTQANNTFEQHLLDAQSPTWCDLDWQQLSEQLHHIQQKERELVEQTGQIKQALQDDQKRRLNQTHLFEKIALCQIEYDDLAYLHGLIGSQKGDKFRKFAQGLTLDHLVYLANKQLARLHGRYLLERKPSEALELQVLDTWQGDSVRDTKTLSGGESFLVSLALALALSDLVSHKTSIDSLFLDEGFGTLDRETLDMALDALDNLHASGKTIGVISHIDAMKERIAVQIEVKKQNGLGYSRLAPQYAFSGEEA</sequence>
<evidence type="ECO:0000313" key="3">
    <source>
        <dbReference type="Proteomes" id="UP000006201"/>
    </source>
</evidence>
<dbReference type="Proteomes" id="UP000006201">
    <property type="component" value="Unassembled WGS sequence"/>
</dbReference>
<reference evidence="2 3" key="1">
    <citation type="submission" date="2006-02" db="EMBL/GenBank/DDBJ databases">
        <authorList>
            <person name="Moran M.A."/>
            <person name="Kjelleberg S."/>
            <person name="Egan S."/>
            <person name="Saunders N."/>
            <person name="Thomas T."/>
            <person name="Ferriera S."/>
            <person name="Johnson J."/>
            <person name="Kravitz S."/>
            <person name="Halpern A."/>
            <person name="Remington K."/>
            <person name="Beeson K."/>
            <person name="Tran B."/>
            <person name="Rogers Y.-H."/>
            <person name="Friedman R."/>
            <person name="Venter J.C."/>
        </authorList>
    </citation>
    <scope>NUCLEOTIDE SEQUENCE [LARGE SCALE GENOMIC DNA]</scope>
    <source>
        <strain evidence="2 3">D2</strain>
    </source>
</reference>
<comment type="caution">
    <text evidence="2">The sequence shown here is derived from an EMBL/GenBank/DDBJ whole genome shotgun (WGS) entry which is preliminary data.</text>
</comment>
<dbReference type="eggNOG" id="COG0419">
    <property type="taxonomic scope" value="Bacteria"/>
</dbReference>
<keyword evidence="2" id="KW-0269">Exonuclease</keyword>
<dbReference type="GO" id="GO:0016887">
    <property type="term" value="F:ATP hydrolysis activity"/>
    <property type="evidence" value="ECO:0007669"/>
    <property type="project" value="InterPro"/>
</dbReference>
<dbReference type="PANTHER" id="PTHR32114:SF2">
    <property type="entry name" value="ABC TRANSPORTER ABCH.3"/>
    <property type="match status" value="1"/>
</dbReference>
<accession>A4C536</accession>
<dbReference type="SUPFAM" id="SSF52540">
    <property type="entry name" value="P-loop containing nucleoside triphosphate hydrolases"/>
    <property type="match status" value="2"/>
</dbReference>
<dbReference type="PANTHER" id="PTHR32114">
    <property type="entry name" value="ABC TRANSPORTER ABCH.3"/>
    <property type="match status" value="1"/>
</dbReference>
<dbReference type="EMBL" id="AAOH01000001">
    <property type="protein sequence ID" value="EAR30668.1"/>
    <property type="molecule type" value="Genomic_DNA"/>
</dbReference>
<gene>
    <name evidence="2" type="ORF">PTD2_03826</name>
</gene>
<dbReference type="RefSeq" id="WP_009836966.1">
    <property type="nucleotide sequence ID" value="NZ_AAOH01000001.1"/>
</dbReference>
<dbReference type="Pfam" id="PF13558">
    <property type="entry name" value="SbcC_Walker_B"/>
    <property type="match status" value="1"/>
</dbReference>
<dbReference type="InterPro" id="IPR027417">
    <property type="entry name" value="P-loop_NTPase"/>
</dbReference>
<dbReference type="GO" id="GO:0006302">
    <property type="term" value="P:double-strand break repair"/>
    <property type="evidence" value="ECO:0007669"/>
    <property type="project" value="InterPro"/>
</dbReference>
<feature type="coiled-coil region" evidence="1">
    <location>
        <begin position="530"/>
        <end position="591"/>
    </location>
</feature>
<evidence type="ECO:0000256" key="1">
    <source>
        <dbReference type="SAM" id="Coils"/>
    </source>
</evidence>
<keyword evidence="2" id="KW-0540">Nuclease</keyword>
<protein>
    <submittedName>
        <fullName evidence="2">Exonuclease SbcC</fullName>
    </submittedName>
</protein>
<feature type="coiled-coil region" evidence="1">
    <location>
        <begin position="886"/>
        <end position="920"/>
    </location>
</feature>
<dbReference type="Pfam" id="PF13555">
    <property type="entry name" value="AAA_29"/>
    <property type="match status" value="1"/>
</dbReference>
<evidence type="ECO:0000313" key="2">
    <source>
        <dbReference type="EMBL" id="EAR30668.1"/>
    </source>
</evidence>
<dbReference type="Gene3D" id="3.40.50.300">
    <property type="entry name" value="P-loop containing nucleotide triphosphate hydrolases"/>
    <property type="match status" value="2"/>
</dbReference>
<dbReference type="GO" id="GO:0004527">
    <property type="term" value="F:exonuclease activity"/>
    <property type="evidence" value="ECO:0007669"/>
    <property type="project" value="UniProtKB-KW"/>
</dbReference>
<organism evidence="2 3">
    <name type="scientific">Pseudoalteromonas tunicata D2</name>
    <dbReference type="NCBI Taxonomy" id="87626"/>
    <lineage>
        <taxon>Bacteria</taxon>
        <taxon>Pseudomonadati</taxon>
        <taxon>Pseudomonadota</taxon>
        <taxon>Gammaproteobacteria</taxon>
        <taxon>Alteromonadales</taxon>
        <taxon>Pseudoalteromonadaceae</taxon>
        <taxon>Pseudoalteromonas</taxon>
    </lineage>
</organism>
<dbReference type="STRING" id="87626.PTD2_03826"/>
<feature type="coiled-coil region" evidence="1">
    <location>
        <begin position="186"/>
        <end position="347"/>
    </location>
</feature>
<dbReference type="OrthoDB" id="9795626at2"/>
<keyword evidence="2" id="KW-0378">Hydrolase</keyword>
<feature type="coiled-coil region" evidence="1">
    <location>
        <begin position="445"/>
        <end position="472"/>
    </location>
</feature>
<keyword evidence="3" id="KW-1185">Reference proteome</keyword>
<keyword evidence="1" id="KW-0175">Coiled coil</keyword>
<dbReference type="AlphaFoldDB" id="A4C536"/>
<dbReference type="HOGENOM" id="CLU_004785_1_0_6"/>
<feature type="coiled-coil region" evidence="1">
    <location>
        <begin position="620"/>
        <end position="654"/>
    </location>
</feature>